<dbReference type="PIRSF" id="PIRSF004505">
    <property type="entry name" value="MT_bac"/>
    <property type="match status" value="1"/>
</dbReference>
<evidence type="ECO:0000313" key="8">
    <source>
        <dbReference type="Proteomes" id="UP000199512"/>
    </source>
</evidence>
<dbReference type="EC" id="2.1.1.177" evidence="6"/>
<comment type="similarity">
    <text evidence="5 6">Belongs to the RNA methyltransferase RlmH family.</text>
</comment>
<evidence type="ECO:0000256" key="4">
    <source>
        <dbReference type="ARBA" id="ARBA00022691"/>
    </source>
</evidence>
<comment type="catalytic activity">
    <reaction evidence="6">
        <text>pseudouridine(1915) in 23S rRNA + S-adenosyl-L-methionine = N(3)-methylpseudouridine(1915) in 23S rRNA + S-adenosyl-L-homocysteine + H(+)</text>
        <dbReference type="Rhea" id="RHEA:42752"/>
        <dbReference type="Rhea" id="RHEA-COMP:10221"/>
        <dbReference type="Rhea" id="RHEA-COMP:10222"/>
        <dbReference type="ChEBI" id="CHEBI:15378"/>
        <dbReference type="ChEBI" id="CHEBI:57856"/>
        <dbReference type="ChEBI" id="CHEBI:59789"/>
        <dbReference type="ChEBI" id="CHEBI:65314"/>
        <dbReference type="ChEBI" id="CHEBI:74486"/>
        <dbReference type="EC" id="2.1.1.177"/>
    </reaction>
</comment>
<dbReference type="GO" id="GO:0070038">
    <property type="term" value="F:rRNA (pseudouridine-N3-)-methyltransferase activity"/>
    <property type="evidence" value="ECO:0007669"/>
    <property type="project" value="UniProtKB-UniRule"/>
</dbReference>
<evidence type="ECO:0000313" key="7">
    <source>
        <dbReference type="EMBL" id="SEN77371.1"/>
    </source>
</evidence>
<dbReference type="Pfam" id="PF02590">
    <property type="entry name" value="SPOUT_MTase"/>
    <property type="match status" value="1"/>
</dbReference>
<feature type="binding site" evidence="6">
    <location>
        <begin position="128"/>
        <end position="133"/>
    </location>
    <ligand>
        <name>S-adenosyl-L-methionine</name>
        <dbReference type="ChEBI" id="CHEBI:59789"/>
    </ligand>
</feature>
<dbReference type="NCBIfam" id="TIGR00246">
    <property type="entry name" value="tRNA_RlmH_YbeA"/>
    <property type="match status" value="1"/>
</dbReference>
<dbReference type="InterPro" id="IPR003742">
    <property type="entry name" value="RlmH-like"/>
</dbReference>
<dbReference type="CDD" id="cd18081">
    <property type="entry name" value="RlmH-like"/>
    <property type="match status" value="1"/>
</dbReference>
<dbReference type="NCBIfam" id="NF000985">
    <property type="entry name" value="PRK00103.1-3"/>
    <property type="match status" value="1"/>
</dbReference>
<keyword evidence="6" id="KW-0963">Cytoplasm</keyword>
<protein>
    <recommendedName>
        <fullName evidence="6">Ribosomal RNA large subunit methyltransferase H</fullName>
        <ecNumber evidence="6">2.1.1.177</ecNumber>
    </recommendedName>
    <alternativeName>
        <fullName evidence="6">23S rRNA (pseudouridine1915-N3)-methyltransferase</fullName>
    </alternativeName>
    <alternativeName>
        <fullName evidence="6">23S rRNA m3Psi1915 methyltransferase</fullName>
    </alternativeName>
    <alternativeName>
        <fullName evidence="6">rRNA (pseudouridine-N3-)-methyltransferase RlmH</fullName>
    </alternativeName>
</protein>
<keyword evidence="3 6" id="KW-0808">Transferase</keyword>
<reference evidence="7 8" key="1">
    <citation type="submission" date="2016-10" db="EMBL/GenBank/DDBJ databases">
        <authorList>
            <person name="de Groot N.N."/>
        </authorList>
    </citation>
    <scope>NUCLEOTIDE SEQUENCE [LARGE SCALE GENOMIC DNA]</scope>
    <source>
        <strain evidence="7 8">Calf135</strain>
    </source>
</reference>
<sequence length="160" mass="18333">MIKISIISVGKIKEKYLKLGIEEFSKRLSKYCKLDIIEVNDEKAPENLSSKEMNIVKDKEGKSILSKIKQTQYVVALAIDGDKLSSEKFAKKLDKLSLEGNSHICFVIGGSLGLSDEVLSRADMKMSFSDMTFPHQMMRLILLEQIYRCFRINNHEPYHK</sequence>
<dbReference type="AlphaFoldDB" id="A0A1H8J9U4"/>
<evidence type="ECO:0000256" key="1">
    <source>
        <dbReference type="ARBA" id="ARBA00022552"/>
    </source>
</evidence>
<feature type="binding site" evidence="6">
    <location>
        <position position="109"/>
    </location>
    <ligand>
        <name>S-adenosyl-L-methionine</name>
        <dbReference type="ChEBI" id="CHEBI:59789"/>
    </ligand>
</feature>
<accession>A0A1H8J9U4</accession>
<dbReference type="PANTHER" id="PTHR33603">
    <property type="entry name" value="METHYLTRANSFERASE"/>
    <property type="match status" value="1"/>
</dbReference>
<gene>
    <name evidence="6" type="primary">rlmH</name>
    <name evidence="7" type="ORF">SAMN05216454_11210</name>
</gene>
<dbReference type="GO" id="GO:0005737">
    <property type="term" value="C:cytoplasm"/>
    <property type="evidence" value="ECO:0007669"/>
    <property type="project" value="UniProtKB-SubCell"/>
</dbReference>
<dbReference type="Gene3D" id="3.40.1280.10">
    <property type="match status" value="1"/>
</dbReference>
<keyword evidence="4 6" id="KW-0949">S-adenosyl-L-methionine</keyword>
<dbReference type="HAMAP" id="MF_00658">
    <property type="entry name" value="23SrRNA_methyltr_H"/>
    <property type="match status" value="1"/>
</dbReference>
<keyword evidence="2 6" id="KW-0489">Methyltransferase</keyword>
<keyword evidence="8" id="KW-1185">Reference proteome</keyword>
<dbReference type="InterPro" id="IPR029026">
    <property type="entry name" value="tRNA_m1G_MTases_N"/>
</dbReference>
<name>A0A1H8J9U4_9FIRM</name>
<dbReference type="PANTHER" id="PTHR33603:SF1">
    <property type="entry name" value="RIBOSOMAL RNA LARGE SUBUNIT METHYLTRANSFERASE H"/>
    <property type="match status" value="1"/>
</dbReference>
<dbReference type="EMBL" id="FODF01000012">
    <property type="protein sequence ID" value="SEN77371.1"/>
    <property type="molecule type" value="Genomic_DNA"/>
</dbReference>
<comment type="function">
    <text evidence="6">Specifically methylates the pseudouridine at position 1915 (m3Psi1915) in 23S rRNA.</text>
</comment>
<dbReference type="SUPFAM" id="SSF75217">
    <property type="entry name" value="alpha/beta knot"/>
    <property type="match status" value="1"/>
</dbReference>
<organism evidence="7 8">
    <name type="scientific">Peptostreptococcus russellii</name>
    <dbReference type="NCBI Taxonomy" id="215200"/>
    <lineage>
        <taxon>Bacteria</taxon>
        <taxon>Bacillati</taxon>
        <taxon>Bacillota</taxon>
        <taxon>Clostridia</taxon>
        <taxon>Peptostreptococcales</taxon>
        <taxon>Peptostreptococcaceae</taxon>
        <taxon>Peptostreptococcus</taxon>
    </lineage>
</organism>
<evidence type="ECO:0000256" key="2">
    <source>
        <dbReference type="ARBA" id="ARBA00022603"/>
    </source>
</evidence>
<comment type="subcellular location">
    <subcellularLocation>
        <location evidence="6">Cytoplasm</location>
    </subcellularLocation>
</comment>
<proteinExistence type="inferred from homology"/>
<dbReference type="STRING" id="215200.SAMN05216454_11210"/>
<feature type="binding site" evidence="6">
    <location>
        <position position="77"/>
    </location>
    <ligand>
        <name>S-adenosyl-L-methionine</name>
        <dbReference type="ChEBI" id="CHEBI:59789"/>
    </ligand>
</feature>
<keyword evidence="1 6" id="KW-0698">rRNA processing</keyword>
<comment type="subunit">
    <text evidence="6">Homodimer.</text>
</comment>
<evidence type="ECO:0000256" key="3">
    <source>
        <dbReference type="ARBA" id="ARBA00022679"/>
    </source>
</evidence>
<dbReference type="Proteomes" id="UP000199512">
    <property type="component" value="Unassembled WGS sequence"/>
</dbReference>
<dbReference type="InterPro" id="IPR029028">
    <property type="entry name" value="Alpha/beta_knot_MTases"/>
</dbReference>
<evidence type="ECO:0000256" key="5">
    <source>
        <dbReference type="ARBA" id="ARBA00038303"/>
    </source>
</evidence>
<evidence type="ECO:0000256" key="6">
    <source>
        <dbReference type="HAMAP-Rule" id="MF_00658"/>
    </source>
</evidence>